<accession>I1BMV6</accession>
<name>I1BMV6_RHIO9</name>
<proteinExistence type="predicted"/>
<evidence type="ECO:0000313" key="1">
    <source>
        <dbReference type="EMBL" id="EIE77536.1"/>
    </source>
</evidence>
<protein>
    <submittedName>
        <fullName evidence="1">Uncharacterized protein</fullName>
    </submittedName>
</protein>
<keyword evidence="2" id="KW-1185">Reference proteome</keyword>
<dbReference type="Proteomes" id="UP000009138">
    <property type="component" value="Unassembled WGS sequence"/>
</dbReference>
<sequence length="60" mass="6824">MSDYFVSEKPINNSDVTTSRVSRMFFFLISNCNNCSSSVTAIKLFIRELPLLELELPDSC</sequence>
<dbReference type="AlphaFoldDB" id="I1BMV6"/>
<reference evidence="1 2" key="1">
    <citation type="journal article" date="2009" name="PLoS Genet.">
        <title>Genomic analysis of the basal lineage fungus Rhizopus oryzae reveals a whole-genome duplication.</title>
        <authorList>
            <person name="Ma L.-J."/>
            <person name="Ibrahim A.S."/>
            <person name="Skory C."/>
            <person name="Grabherr M.G."/>
            <person name="Burger G."/>
            <person name="Butler M."/>
            <person name="Elias M."/>
            <person name="Idnurm A."/>
            <person name="Lang B.F."/>
            <person name="Sone T."/>
            <person name="Abe A."/>
            <person name="Calvo S.E."/>
            <person name="Corrochano L.M."/>
            <person name="Engels R."/>
            <person name="Fu J."/>
            <person name="Hansberg W."/>
            <person name="Kim J.-M."/>
            <person name="Kodira C.D."/>
            <person name="Koehrsen M.J."/>
            <person name="Liu B."/>
            <person name="Miranda-Saavedra D."/>
            <person name="O'Leary S."/>
            <person name="Ortiz-Castellanos L."/>
            <person name="Poulter R."/>
            <person name="Rodriguez-Romero J."/>
            <person name="Ruiz-Herrera J."/>
            <person name="Shen Y.-Q."/>
            <person name="Zeng Q."/>
            <person name="Galagan J."/>
            <person name="Birren B.W."/>
            <person name="Cuomo C.A."/>
            <person name="Wickes B.L."/>
        </authorList>
    </citation>
    <scope>NUCLEOTIDE SEQUENCE [LARGE SCALE GENOMIC DNA]</scope>
    <source>
        <strain evidence="2">RA 99-880 / ATCC MYA-4621 / FGSC 9543 / NRRL 43880</strain>
    </source>
</reference>
<dbReference type="VEuPathDB" id="FungiDB:RO3G_02240"/>
<organism evidence="1 2">
    <name type="scientific">Rhizopus delemar (strain RA 99-880 / ATCC MYA-4621 / FGSC 9543 / NRRL 43880)</name>
    <name type="common">Mucormycosis agent</name>
    <name type="synonym">Rhizopus arrhizus var. delemar</name>
    <dbReference type="NCBI Taxonomy" id="246409"/>
    <lineage>
        <taxon>Eukaryota</taxon>
        <taxon>Fungi</taxon>
        <taxon>Fungi incertae sedis</taxon>
        <taxon>Mucoromycota</taxon>
        <taxon>Mucoromycotina</taxon>
        <taxon>Mucoromycetes</taxon>
        <taxon>Mucorales</taxon>
        <taxon>Mucorineae</taxon>
        <taxon>Rhizopodaceae</taxon>
        <taxon>Rhizopus</taxon>
    </lineage>
</organism>
<evidence type="ECO:0000313" key="2">
    <source>
        <dbReference type="Proteomes" id="UP000009138"/>
    </source>
</evidence>
<dbReference type="GeneID" id="93609212"/>
<gene>
    <name evidence="1" type="ORF">RO3G_02240</name>
</gene>
<dbReference type="InParanoid" id="I1BMV6"/>
<dbReference type="EMBL" id="CH476733">
    <property type="protein sequence ID" value="EIE77536.1"/>
    <property type="molecule type" value="Genomic_DNA"/>
</dbReference>
<dbReference type="RefSeq" id="XP_067512932.1">
    <property type="nucleotide sequence ID" value="XM_067656831.1"/>
</dbReference>